<feature type="compositionally biased region" description="Basic residues" evidence="1">
    <location>
        <begin position="1"/>
        <end position="12"/>
    </location>
</feature>
<evidence type="ECO:0000313" key="2">
    <source>
        <dbReference type="EMBL" id="JAD17601.1"/>
    </source>
</evidence>
<accession>A0A0A8XUU9</accession>
<feature type="region of interest" description="Disordered" evidence="1">
    <location>
        <begin position="1"/>
        <end position="25"/>
    </location>
</feature>
<protein>
    <submittedName>
        <fullName evidence="2">Uncharacterized protein</fullName>
    </submittedName>
</protein>
<proteinExistence type="predicted"/>
<name>A0A0A8XUU9_ARUDO</name>
<evidence type="ECO:0000256" key="1">
    <source>
        <dbReference type="SAM" id="MobiDB-lite"/>
    </source>
</evidence>
<dbReference type="EMBL" id="GBRH01280294">
    <property type="protein sequence ID" value="JAD17601.1"/>
    <property type="molecule type" value="Transcribed_RNA"/>
</dbReference>
<organism evidence="2">
    <name type="scientific">Arundo donax</name>
    <name type="common">Giant reed</name>
    <name type="synonym">Donax arundinaceus</name>
    <dbReference type="NCBI Taxonomy" id="35708"/>
    <lineage>
        <taxon>Eukaryota</taxon>
        <taxon>Viridiplantae</taxon>
        <taxon>Streptophyta</taxon>
        <taxon>Embryophyta</taxon>
        <taxon>Tracheophyta</taxon>
        <taxon>Spermatophyta</taxon>
        <taxon>Magnoliopsida</taxon>
        <taxon>Liliopsida</taxon>
        <taxon>Poales</taxon>
        <taxon>Poaceae</taxon>
        <taxon>PACMAD clade</taxon>
        <taxon>Arundinoideae</taxon>
        <taxon>Arundineae</taxon>
        <taxon>Arundo</taxon>
    </lineage>
</organism>
<reference evidence="2" key="2">
    <citation type="journal article" date="2015" name="Data Brief">
        <title>Shoot transcriptome of the giant reed, Arundo donax.</title>
        <authorList>
            <person name="Barrero R.A."/>
            <person name="Guerrero F.D."/>
            <person name="Moolhuijzen P."/>
            <person name="Goolsby J.A."/>
            <person name="Tidwell J."/>
            <person name="Bellgard S.E."/>
            <person name="Bellgard M.I."/>
        </authorList>
    </citation>
    <scope>NUCLEOTIDE SEQUENCE</scope>
    <source>
        <tissue evidence="2">Shoot tissue taken approximately 20 cm above the soil surface</tissue>
    </source>
</reference>
<sequence length="60" mass="6119">MRRSVVTAKRRSLAAASAPVPLPPNFRNSASAAAAAGCGLVSPVAESSKSTSLHQFPRGK</sequence>
<reference evidence="2" key="1">
    <citation type="submission" date="2014-09" db="EMBL/GenBank/DDBJ databases">
        <authorList>
            <person name="Magalhaes I.L.F."/>
            <person name="Oliveira U."/>
            <person name="Santos F.R."/>
            <person name="Vidigal T.H.D.A."/>
            <person name="Brescovit A.D."/>
            <person name="Santos A.J."/>
        </authorList>
    </citation>
    <scope>NUCLEOTIDE SEQUENCE</scope>
    <source>
        <tissue evidence="2">Shoot tissue taken approximately 20 cm above the soil surface</tissue>
    </source>
</reference>
<dbReference type="AlphaFoldDB" id="A0A0A8XUU9"/>